<evidence type="ECO:0000259" key="3">
    <source>
        <dbReference type="Pfam" id="PF07593"/>
    </source>
</evidence>
<dbReference type="Pfam" id="PF07593">
    <property type="entry name" value="UnbV_ASPIC"/>
    <property type="match status" value="1"/>
</dbReference>
<evidence type="ECO:0000256" key="2">
    <source>
        <dbReference type="SAM" id="SignalP"/>
    </source>
</evidence>
<dbReference type="InterPro" id="IPR013517">
    <property type="entry name" value="FG-GAP"/>
</dbReference>
<name>A0A8J8JTR2_9BACT</name>
<feature type="chain" id="PRO_5035321056" evidence="2">
    <location>
        <begin position="17"/>
        <end position="1184"/>
    </location>
</feature>
<dbReference type="AlphaFoldDB" id="A0A8J8JTR2"/>
<evidence type="ECO:0000313" key="4">
    <source>
        <dbReference type="EMBL" id="NNV56223.1"/>
    </source>
</evidence>
<dbReference type="InterPro" id="IPR028994">
    <property type="entry name" value="Integrin_alpha_N"/>
</dbReference>
<dbReference type="PANTHER" id="PTHR16026:SF0">
    <property type="entry name" value="CARTILAGE ACIDIC PROTEIN 1"/>
    <property type="match status" value="1"/>
</dbReference>
<dbReference type="PANTHER" id="PTHR16026">
    <property type="entry name" value="CARTILAGE ACIDIC PROTEIN 1"/>
    <property type="match status" value="1"/>
</dbReference>
<dbReference type="Gene3D" id="2.130.10.130">
    <property type="entry name" value="Integrin alpha, N-terminal"/>
    <property type="match status" value="4"/>
</dbReference>
<keyword evidence="5" id="KW-1185">Reference proteome</keyword>
<dbReference type="PROSITE" id="PS51257">
    <property type="entry name" value="PROKAR_LIPOPROTEIN"/>
    <property type="match status" value="1"/>
</dbReference>
<dbReference type="SUPFAM" id="SSF69318">
    <property type="entry name" value="Integrin alpha N-terminal domain"/>
    <property type="match status" value="3"/>
</dbReference>
<accession>A0A8J8JTR2</accession>
<dbReference type="RefSeq" id="WP_171608167.1">
    <property type="nucleotide sequence ID" value="NZ_WHPF01000008.1"/>
</dbReference>
<gene>
    <name evidence="4" type="ORF">GD597_12190</name>
</gene>
<reference evidence="4" key="1">
    <citation type="submission" date="2019-10" db="EMBL/GenBank/DDBJ databases">
        <title>Draft genome sequence of Panacibacter sp. KCS-6.</title>
        <authorList>
            <person name="Yim K.J."/>
        </authorList>
    </citation>
    <scope>NUCLEOTIDE SEQUENCE</scope>
    <source>
        <strain evidence="4">KCS-6</strain>
    </source>
</reference>
<dbReference type="EMBL" id="WHPF01000008">
    <property type="protein sequence ID" value="NNV56223.1"/>
    <property type="molecule type" value="Genomic_DNA"/>
</dbReference>
<sequence length="1184" mass="130750">MRIAIACTILIFIASACNTNSPVLFKAISAEESGISFSNSITENSMINMLNYEYLYNGGGVGIGDFNHDGMADIYFTASLSGNKLYLNRGNFHFEDITEQAGVGGDKRWCRGVAIVDINNDGLLDMYVCASTWQNPEQRKNLLYINQGFKGNTGLPFFKDMAAEYGLADTTSTHMANFFDYDNDGDLDVYLLVNDLNQERPNTFRTPRSDGSAPTTDRLYRNDYNPTLKHAYFTNVSKQAGITWEGYGLGVNVLDINKDGWKDVLVSNDYLSGDILYINNKNGTFTNRVQQYFKHTSLNAMGNDAGDINNDGLVDIIETDMAAEDNYRSKMMMNPVDYNWYLYTKQFGFPYQTVRNTLQINMGPGIIEGDSLTNPYFSETGYYSGIAFTDWSWAPLLLDVDQDGFKDLMVTNGLPKDITDLDFIAYREQNSNLKPEELLQKLPAVQLSNYIYRNNGDATFTDKTTQWGWDMPTFSSGIAYADFDGDGDMDVVINNTNMPASILENTINQQKNPPNFLRIQLQGDSSNRNAIGATADIFYKGNHQQAEYSPFRGYMSTMEQVLHFGTGNTTIIDSLVITWPDGKKTVQQQVNTNQTLLVNYATSQKQNGIIPPALATGNWFSNITSKTGLGFLHEQNDFVDFNSQRLIPHKFTSYGPAIAAADVNADGLDDIITAGGTKQPPLLFIQKADGKFGLQLFTQLMQQQQTEDGGICIFDADNDTDPDVYITKSGFALAKGNAAYADKLYLNDGKGNFVADTLAIPALPGSKSCVKAADIDADGDLDLFVGGRVIPGEYPKPESGYLLVNNSSNGKVQFSLATQSLAPDLENIGMITDAVFSDIDNDNDPDLIITGEWMGIRFFTNNKGHFIPLETPAGKAIGWWNSITSADIDNDGDMDFIAGNYGLNGLYKASETEPVNLYAKDYDGNNGFDVLLSFKRAIKPHGEKEEFPAASRDQLAEQMPLIKKQFNNYSLYGKATMSDVLKPLNRDNELHLSATNFSSSWIENKGNNEFILHALPAQAQWSPVYGIVAKDFNADGNIDIALNGNEFSMSPDLGRNDALNGLLLAGDGKGNFTVIKAAKSGIFIPGNGKGLLTLSINQQTAIVGAQNQGPLQVFRNNNTAKNIPLQPQETMAFITLQNGNKRKEEFYFGSSFLSQSARFVQLNTSVKMVQFYNGSVLTRTIQNQ</sequence>
<evidence type="ECO:0000256" key="1">
    <source>
        <dbReference type="ARBA" id="ARBA00022729"/>
    </source>
</evidence>
<dbReference type="InterPro" id="IPR027039">
    <property type="entry name" value="Crtac1"/>
</dbReference>
<protein>
    <submittedName>
        <fullName evidence="4">RNA-binding protein</fullName>
    </submittedName>
</protein>
<dbReference type="Pfam" id="PF13517">
    <property type="entry name" value="FG-GAP_3"/>
    <property type="match status" value="5"/>
</dbReference>
<feature type="signal peptide" evidence="2">
    <location>
        <begin position="1"/>
        <end position="16"/>
    </location>
</feature>
<dbReference type="Proteomes" id="UP000598971">
    <property type="component" value="Unassembled WGS sequence"/>
</dbReference>
<dbReference type="InterPro" id="IPR011519">
    <property type="entry name" value="UnbV_ASPIC"/>
</dbReference>
<feature type="domain" description="ASPIC/UnbV" evidence="3">
    <location>
        <begin position="530"/>
        <end position="596"/>
    </location>
</feature>
<evidence type="ECO:0000313" key="5">
    <source>
        <dbReference type="Proteomes" id="UP000598971"/>
    </source>
</evidence>
<proteinExistence type="predicted"/>
<keyword evidence="1 2" id="KW-0732">Signal</keyword>
<organism evidence="4 5">
    <name type="scientific">Limnovirga soli</name>
    <dbReference type="NCBI Taxonomy" id="2656915"/>
    <lineage>
        <taxon>Bacteria</taxon>
        <taxon>Pseudomonadati</taxon>
        <taxon>Bacteroidota</taxon>
        <taxon>Chitinophagia</taxon>
        <taxon>Chitinophagales</taxon>
        <taxon>Chitinophagaceae</taxon>
        <taxon>Limnovirga</taxon>
    </lineage>
</organism>
<comment type="caution">
    <text evidence="4">The sequence shown here is derived from an EMBL/GenBank/DDBJ whole genome shotgun (WGS) entry which is preliminary data.</text>
</comment>